<protein>
    <submittedName>
        <fullName evidence="2">Uncharacterized protein</fullName>
    </submittedName>
</protein>
<organism evidence="2 3">
    <name type="scientific">Marasmiellus scandens</name>
    <dbReference type="NCBI Taxonomy" id="2682957"/>
    <lineage>
        <taxon>Eukaryota</taxon>
        <taxon>Fungi</taxon>
        <taxon>Dikarya</taxon>
        <taxon>Basidiomycota</taxon>
        <taxon>Agaricomycotina</taxon>
        <taxon>Agaricomycetes</taxon>
        <taxon>Agaricomycetidae</taxon>
        <taxon>Agaricales</taxon>
        <taxon>Marasmiineae</taxon>
        <taxon>Omphalotaceae</taxon>
        <taxon>Marasmiellus</taxon>
    </lineage>
</organism>
<gene>
    <name evidence="2" type="ORF">VKT23_006250</name>
</gene>
<reference evidence="2 3" key="1">
    <citation type="submission" date="2024-01" db="EMBL/GenBank/DDBJ databases">
        <title>A draft genome for the cacao thread blight pathogen Marasmiellus scandens.</title>
        <authorList>
            <person name="Baruah I.K."/>
            <person name="Leung J."/>
            <person name="Bukari Y."/>
            <person name="Amoako-Attah I."/>
            <person name="Meinhardt L.W."/>
            <person name="Bailey B.A."/>
            <person name="Cohen S.P."/>
        </authorList>
    </citation>
    <scope>NUCLEOTIDE SEQUENCE [LARGE SCALE GENOMIC DNA]</scope>
    <source>
        <strain evidence="2 3">GH-19</strain>
    </source>
</reference>
<feature type="compositionally biased region" description="Polar residues" evidence="1">
    <location>
        <begin position="30"/>
        <end position="39"/>
    </location>
</feature>
<feature type="compositionally biased region" description="Low complexity" evidence="1">
    <location>
        <begin position="20"/>
        <end position="29"/>
    </location>
</feature>
<keyword evidence="3" id="KW-1185">Reference proteome</keyword>
<dbReference type="Proteomes" id="UP001498398">
    <property type="component" value="Unassembled WGS sequence"/>
</dbReference>
<sequence>MANTHNISDKPLPPLELEEALPSSEENNPQSDTPSQLVDSSVSQSNPSSSSDPSKYTSMSSLLNSLSSSLSSPSIDNVSSTMSSLWGSVSSSIRPIAAPAATSAMSMANGVWSWAENHAYVDNSQRAASVKQMEDTILGLLRVLVNQQHSDLEPVKKIIESCDEACRRQSLSFSELLQRKSIEGHTPMYWVIVAHRPSSEDADGKKRTLDVTVDFIKLLFAPAAPLTSSTISDILQACLVLGSQDFFQRVRNLPEFTSLYLSGADLLLLGSKAPLDDIQVQNMDLKAEGGEVPGFEVKFRIPQFQKRMMVSQSVQMEFIAKGRMWRARFFVITESDQLGSWALGIQTLEQSAPAYVDATLTISEANASPSRDASASDSAISTKLKVNSLRQLVSINRVEVNEAQTQSVYGVVDDNTSDSSLHQSGSKYIARDDTLAGKLEIRLTRPPS</sequence>
<feature type="compositionally biased region" description="Low complexity" evidence="1">
    <location>
        <begin position="40"/>
        <end position="58"/>
    </location>
</feature>
<feature type="region of interest" description="Disordered" evidence="1">
    <location>
        <begin position="1"/>
        <end position="58"/>
    </location>
</feature>
<proteinExistence type="predicted"/>
<accession>A0ABR1JMX0</accession>
<dbReference type="EMBL" id="JBANRG010000008">
    <property type="protein sequence ID" value="KAK7464089.1"/>
    <property type="molecule type" value="Genomic_DNA"/>
</dbReference>
<evidence type="ECO:0000313" key="3">
    <source>
        <dbReference type="Proteomes" id="UP001498398"/>
    </source>
</evidence>
<evidence type="ECO:0000313" key="2">
    <source>
        <dbReference type="EMBL" id="KAK7464089.1"/>
    </source>
</evidence>
<name>A0ABR1JMX0_9AGAR</name>
<evidence type="ECO:0000256" key="1">
    <source>
        <dbReference type="SAM" id="MobiDB-lite"/>
    </source>
</evidence>
<comment type="caution">
    <text evidence="2">The sequence shown here is derived from an EMBL/GenBank/DDBJ whole genome shotgun (WGS) entry which is preliminary data.</text>
</comment>